<dbReference type="InterPro" id="IPR043910">
    <property type="entry name" value="DUF5767"/>
</dbReference>
<gene>
    <name evidence="2" type="ORF">5_76</name>
</gene>
<sequence>MNSLNLELDSDDLKTVDLDLNSIDLGNPTEINITPNNNIKNISLGNNSFKPPNLSVNDKKSNIGLELLVNKSKLGKDEKKENISLGSKTNTIDLNNSSSVISSSFDKIEVKEFDGGKVEEPSLNLFGDDLLNKKSEEPMGLNNIDLDDNPLDLNLKMDDPISNLNNPSIFDNKPQENKIPEVKILPREMSHEEIQEEKFKLLCILERLDKKGIKSHKKFSMSSNYDEMKQEFDRLKNQRDMDQSVKFQRKMLIACVTAIEFLNNKFDPFDVKLDGWSENVHEGINDYDDIFEELHEKYKSKASMAPELRLLLSLGGSAFMFHLTNTMFKSSLPGMEDVMRQNPDLMKQFASATANTMSNNARAQAPVSSSGGGGGFNLGNLMGGLGGGGGGGGSGLGGLGNLMGDLFGGGDSGSDMNDSTSSSRPSMNGPPDVNGLMESLSNNNKTINLDI</sequence>
<feature type="compositionally biased region" description="Low complexity" evidence="1">
    <location>
        <begin position="413"/>
        <end position="426"/>
    </location>
</feature>
<accession>A0A5B8HW36</accession>
<reference evidence="2" key="1">
    <citation type="submission" date="2018-11" db="EMBL/GenBank/DDBJ databases">
        <title>A distinct lineage of giant viruses engineers rhodopsin photosystems in predatory marine eukaryotes.</title>
        <authorList>
            <person name="Needham D.M."/>
            <person name="Yoshizawa S."/>
            <person name="Hosaka T."/>
            <person name="Poirier C."/>
            <person name="Choi C.-J."/>
            <person name="Hehenberger E."/>
            <person name="Irwin N.A.T."/>
            <person name="Wilken S."/>
            <person name="Yung C.-M."/>
            <person name="Bachy C."/>
            <person name="Kurihara R."/>
            <person name="Nakajima Y."/>
            <person name="Kojima K."/>
            <person name="Kimura-Someya T."/>
            <person name="Leonard G."/>
            <person name="Malmstrom R.R."/>
            <person name="Mende D."/>
            <person name="Olson D.K."/>
            <person name="Sudo Y."/>
            <person name="Sudek S."/>
            <person name="Richards T.A."/>
            <person name="DeLong E.F."/>
            <person name="Keeling P.J."/>
            <person name="Santoro A.E."/>
            <person name="Shirouzu M."/>
            <person name="Iwasaki W."/>
            <person name="Worden A.Z."/>
        </authorList>
    </citation>
    <scope>NUCLEOTIDE SEQUENCE</scope>
</reference>
<evidence type="ECO:0000313" key="2">
    <source>
        <dbReference type="EMBL" id="QDY52279.1"/>
    </source>
</evidence>
<organism evidence="2">
    <name type="scientific">Mimiviridae sp. ChoanoV1</name>
    <dbReference type="NCBI Taxonomy" id="2596887"/>
    <lineage>
        <taxon>Viruses</taxon>
        <taxon>Varidnaviria</taxon>
        <taxon>Bamfordvirae</taxon>
        <taxon>Nucleocytoviricota</taxon>
        <taxon>Megaviricetes</taxon>
        <taxon>Imitervirales</taxon>
        <taxon>Schizomimiviridae</taxon>
    </lineage>
</organism>
<dbReference type="Pfam" id="PF19071">
    <property type="entry name" value="DUF5767"/>
    <property type="match status" value="1"/>
</dbReference>
<name>A0A5B8HW36_9VIRU</name>
<dbReference type="EMBL" id="MK250089">
    <property type="protein sequence ID" value="QDY52279.1"/>
    <property type="molecule type" value="Genomic_DNA"/>
</dbReference>
<feature type="region of interest" description="Disordered" evidence="1">
    <location>
        <begin position="407"/>
        <end position="451"/>
    </location>
</feature>
<protein>
    <submittedName>
        <fullName evidence="2">Uncharacterized protein</fullName>
    </submittedName>
</protein>
<proteinExistence type="predicted"/>
<feature type="compositionally biased region" description="Polar residues" evidence="1">
    <location>
        <begin position="439"/>
        <end position="451"/>
    </location>
</feature>
<evidence type="ECO:0000256" key="1">
    <source>
        <dbReference type="SAM" id="MobiDB-lite"/>
    </source>
</evidence>